<evidence type="ECO:0000313" key="7">
    <source>
        <dbReference type="Proteomes" id="UP000002605"/>
    </source>
</evidence>
<evidence type="ECO:0000256" key="3">
    <source>
        <dbReference type="SAM" id="MobiDB-lite"/>
    </source>
</evidence>
<dbReference type="GO" id="GO:0045944">
    <property type="term" value="P:positive regulation of transcription by RNA polymerase II"/>
    <property type="evidence" value="ECO:0007669"/>
    <property type="project" value="TreeGrafter"/>
</dbReference>
<dbReference type="GO" id="GO:0005634">
    <property type="term" value="C:nucleus"/>
    <property type="evidence" value="ECO:0007669"/>
    <property type="project" value="UniProtKB-SubCell"/>
</dbReference>
<evidence type="ECO:0000256" key="1">
    <source>
        <dbReference type="ARBA" id="ARBA00004123"/>
    </source>
</evidence>
<dbReference type="Gene3D" id="4.10.240.10">
    <property type="entry name" value="Zn(2)-C6 fungal-type DNA-binding domain"/>
    <property type="match status" value="1"/>
</dbReference>
<name>B9WAA6_CANDC</name>
<dbReference type="SMART" id="SM00066">
    <property type="entry name" value="GAL4"/>
    <property type="match status" value="1"/>
</dbReference>
<dbReference type="SUPFAM" id="SSF57701">
    <property type="entry name" value="Zn2/Cys6 DNA-binding domain"/>
    <property type="match status" value="1"/>
</dbReference>
<dbReference type="PROSITE" id="PS50048">
    <property type="entry name" value="ZN2_CY6_FUNGAL_2"/>
    <property type="match status" value="1"/>
</dbReference>
<dbReference type="GO" id="GO:0000981">
    <property type="term" value="F:DNA-binding transcription factor activity, RNA polymerase II-specific"/>
    <property type="evidence" value="ECO:0007669"/>
    <property type="project" value="InterPro"/>
</dbReference>
<dbReference type="InterPro" id="IPR021858">
    <property type="entry name" value="Fun_TF"/>
</dbReference>
<dbReference type="OrthoDB" id="3886144at2759"/>
<dbReference type="Pfam" id="PF00172">
    <property type="entry name" value="Zn_clus"/>
    <property type="match status" value="1"/>
</dbReference>
<organism evidence="6 7">
    <name type="scientific">Candida dubliniensis (strain CD36 / ATCC MYA-646 / CBS 7987 / NCPF 3949 / NRRL Y-17841)</name>
    <name type="common">Yeast</name>
    <dbReference type="NCBI Taxonomy" id="573826"/>
    <lineage>
        <taxon>Eukaryota</taxon>
        <taxon>Fungi</taxon>
        <taxon>Dikarya</taxon>
        <taxon>Ascomycota</taxon>
        <taxon>Saccharomycotina</taxon>
        <taxon>Pichiomycetes</taxon>
        <taxon>Debaryomycetaceae</taxon>
        <taxon>Candida/Lodderomyces clade</taxon>
        <taxon>Candida</taxon>
    </lineage>
</organism>
<dbReference type="VEuPathDB" id="FungiDB:CD36_15470"/>
<dbReference type="eggNOG" id="ENOG502QPY2">
    <property type="taxonomic scope" value="Eukaryota"/>
</dbReference>
<gene>
    <name evidence="5" type="ordered locus">Cd36_15470</name>
    <name evidence="6" type="ORF">CD36_15470</name>
</gene>
<keyword evidence="7" id="KW-1185">Reference proteome</keyword>
<feature type="compositionally biased region" description="Low complexity" evidence="3">
    <location>
        <begin position="118"/>
        <end position="135"/>
    </location>
</feature>
<proteinExistence type="predicted"/>
<feature type="domain" description="Zn(2)-C6 fungal-type" evidence="4">
    <location>
        <begin position="27"/>
        <end position="55"/>
    </location>
</feature>
<evidence type="ECO:0000259" key="4">
    <source>
        <dbReference type="PROSITE" id="PS50048"/>
    </source>
</evidence>
<evidence type="ECO:0000313" key="6">
    <source>
        <dbReference type="EMBL" id="CAX43325.1"/>
    </source>
</evidence>
<dbReference type="CDD" id="cd00067">
    <property type="entry name" value="GAL4"/>
    <property type="match status" value="1"/>
</dbReference>
<feature type="compositionally biased region" description="Low complexity" evidence="3">
    <location>
        <begin position="798"/>
        <end position="815"/>
    </location>
</feature>
<comment type="subcellular location">
    <subcellularLocation>
        <location evidence="1">Nucleus</location>
    </subcellularLocation>
</comment>
<keyword evidence="2" id="KW-0539">Nucleus</keyword>
<accession>B9WAA6</accession>
<dbReference type="GO" id="GO:0000976">
    <property type="term" value="F:transcription cis-regulatory region binding"/>
    <property type="evidence" value="ECO:0007669"/>
    <property type="project" value="TreeGrafter"/>
</dbReference>
<feature type="region of interest" description="Disordered" evidence="3">
    <location>
        <begin position="794"/>
        <end position="821"/>
    </location>
</feature>
<sequence>MSLDNTLQGNTISGSASISKGKKNRNGCLTCKKKRLKCDETKPNCLNCTKKNIECGGYATKFKWKSFNEERSHTSSSNKSLKRHLELASFSVTGKSIEEINKENELIAKGINPETVKSGTTSNRSRTNSFNTINTQRPKSFDKSHSFPLPPNEHGRVQSSSVYKSDLNSLADAAMKQIGKSPASIPSTSPALKTHQQHQVQSLANNSAMQHIMVQQAPQPSPPPPPPFTPNFEAMLTTEKPMVKRTAISNFDTEINLTPSLSAILNFAFNHEEIEVPSVETLSPLTLNHEARIDAPMNNDKIITTNKQVTEQEQILHLFNEYTSGIMSIKNGAHENPWRNLITPLALKYSCLFNSIAAMTLFHMAGRTNVVHSPDDLRTKGWYYMKKCIFELANGLSNNVKDLPLDVALVTCLNLAVCEQWDTHTSSGIAHLKGAKSMIQQILELLKEQQQLIKQKKFENVESRSLIDEDQRLLMNLKKKLVLIDDFDYEEMIHEIIKCPEKAAVIPKSIQFILNNWIYFEVLAQMTSDSMCDDKGVDLVAAITSSSQNKLDKDKDRNPKSPSDVSDSSDKTFRFFETLHSLNYNNEVIDPLLGCSQSLFVIMGKVANLITKIRKAKHKNQSKKRNTLTTISQASELKQELVNWKPSVVASIMDNEITSESSTTWDLPSCIATAEAYKYSTLLYLHQAVPEIPSFSAHALAEKIFILLASIPASSNLSIVHIFPLLVASSEAEPGEEREWCENRWKLLSQRMWIGNIDRALEVVKEVWRRKDGFQETCDDRKFHQLGGLMVALNGDPSNNSNGSNGGNSHNNNNSATNTVDANTIDSNAHWSTVMKEWGWEVLLG</sequence>
<dbReference type="PANTHER" id="PTHR37534">
    <property type="entry name" value="TRANSCRIPTIONAL ACTIVATOR PROTEIN UGA3"/>
    <property type="match status" value="1"/>
</dbReference>
<dbReference type="InterPro" id="IPR036864">
    <property type="entry name" value="Zn2-C6_fun-type_DNA-bd_sf"/>
</dbReference>
<dbReference type="InterPro" id="IPR001138">
    <property type="entry name" value="Zn2Cys6_DnaBD"/>
</dbReference>
<evidence type="ECO:0000256" key="2">
    <source>
        <dbReference type="ARBA" id="ARBA00023242"/>
    </source>
</evidence>
<feature type="region of interest" description="Disordered" evidence="3">
    <location>
        <begin position="114"/>
        <end position="144"/>
    </location>
</feature>
<dbReference type="PROSITE" id="PS00463">
    <property type="entry name" value="ZN2_CY6_FUNGAL_1"/>
    <property type="match status" value="1"/>
</dbReference>
<protein>
    <submittedName>
        <fullName evidence="6">Fungal zinc cluster transcription factor, putative</fullName>
    </submittedName>
</protein>
<dbReference type="EMBL" id="FM992689">
    <property type="protein sequence ID" value="CAX43325.1"/>
    <property type="molecule type" value="Genomic_DNA"/>
</dbReference>
<reference evidence="6 7" key="1">
    <citation type="journal article" date="2009" name="Genome Res.">
        <title>Comparative genomics of the fungal pathogens Candida dubliniensis and Candida albicans.</title>
        <authorList>
            <person name="Jackson A.P."/>
            <person name="Gamble J.A."/>
            <person name="Yeomans T."/>
            <person name="Moran G.P."/>
            <person name="Saunders D."/>
            <person name="Harris D."/>
            <person name="Aslett M."/>
            <person name="Barrell J.F."/>
            <person name="Butler G."/>
            <person name="Citiulo F."/>
            <person name="Coleman D.C."/>
            <person name="de Groot P.W.J."/>
            <person name="Goodwin T.J."/>
            <person name="Quail M.A."/>
            <person name="McQuillan J."/>
            <person name="Munro C.A."/>
            <person name="Pain A."/>
            <person name="Poulter R.T."/>
            <person name="Rajandream M.A."/>
            <person name="Renauld H."/>
            <person name="Spiering M.J."/>
            <person name="Tivey A."/>
            <person name="Gow N.A.R."/>
            <person name="Barrell B."/>
            <person name="Sullivan D.J."/>
            <person name="Berriman M."/>
        </authorList>
    </citation>
    <scope>NUCLEOTIDE SEQUENCE [LARGE SCALE GENOMIC DNA]</scope>
    <source>
        <strain evidence="7">CD36 / ATCC MYA-646 / CBS 7987 / NCPF 3949 / NRRL Y-17841</strain>
    </source>
</reference>
<dbReference type="GO" id="GO:0008270">
    <property type="term" value="F:zinc ion binding"/>
    <property type="evidence" value="ECO:0007669"/>
    <property type="project" value="InterPro"/>
</dbReference>
<evidence type="ECO:0000313" key="5">
    <source>
        <dbReference type="CGD" id="CAL0000165635"/>
    </source>
</evidence>
<dbReference type="PANTHER" id="PTHR37534:SF15">
    <property type="entry name" value="ZN(II)2CYS6 TRANSCRIPTION FACTOR (EUROFUNG)"/>
    <property type="match status" value="1"/>
</dbReference>
<dbReference type="Proteomes" id="UP000002605">
    <property type="component" value="Chromosome 2"/>
</dbReference>
<dbReference type="CGD" id="CAL0000165635">
    <property type="gene designation" value="Cd36_15470"/>
</dbReference>
<dbReference type="Pfam" id="PF11951">
    <property type="entry name" value="Fungal_trans_2"/>
    <property type="match status" value="1"/>
</dbReference>
<dbReference type="GeneID" id="8045603"/>
<dbReference type="AlphaFoldDB" id="B9WAA6"/>
<dbReference type="KEGG" id="cdu:CD36_15470"/>
<dbReference type="RefSeq" id="XP_002418026.1">
    <property type="nucleotide sequence ID" value="XM_002417981.1"/>
</dbReference>
<dbReference type="HOGENOM" id="CLU_011075_0_0_1"/>